<evidence type="ECO:0008006" key="11">
    <source>
        <dbReference type="Google" id="ProtNLM"/>
    </source>
</evidence>
<accession>A0A834J0V7</accession>
<evidence type="ECO:0000313" key="9">
    <source>
        <dbReference type="EMBL" id="KAF7284607.1"/>
    </source>
</evidence>
<evidence type="ECO:0000256" key="8">
    <source>
        <dbReference type="SAM" id="Phobius"/>
    </source>
</evidence>
<evidence type="ECO:0000256" key="5">
    <source>
        <dbReference type="ARBA" id="ARBA00023136"/>
    </source>
</evidence>
<keyword evidence="2" id="KW-1003">Cell membrane</keyword>
<evidence type="ECO:0000256" key="4">
    <source>
        <dbReference type="ARBA" id="ARBA00022989"/>
    </source>
</evidence>
<dbReference type="AlphaFoldDB" id="A0A834J0V7"/>
<dbReference type="PANTHER" id="PTHR42643">
    <property type="entry name" value="IONOTROPIC RECEPTOR 20A-RELATED"/>
    <property type="match status" value="1"/>
</dbReference>
<keyword evidence="10" id="KW-1185">Reference proteome</keyword>
<feature type="transmembrane region" description="Helical" evidence="8">
    <location>
        <begin position="211"/>
        <end position="234"/>
    </location>
</feature>
<protein>
    <recommendedName>
        <fullName evidence="11">Ionotropic receptor</fullName>
    </recommendedName>
</protein>
<organism evidence="9 10">
    <name type="scientific">Rhynchophorus ferrugineus</name>
    <name type="common">Red palm weevil</name>
    <name type="synonym">Curculio ferrugineus</name>
    <dbReference type="NCBI Taxonomy" id="354439"/>
    <lineage>
        <taxon>Eukaryota</taxon>
        <taxon>Metazoa</taxon>
        <taxon>Ecdysozoa</taxon>
        <taxon>Arthropoda</taxon>
        <taxon>Hexapoda</taxon>
        <taxon>Insecta</taxon>
        <taxon>Pterygota</taxon>
        <taxon>Neoptera</taxon>
        <taxon>Endopterygota</taxon>
        <taxon>Coleoptera</taxon>
        <taxon>Polyphaga</taxon>
        <taxon>Cucujiformia</taxon>
        <taxon>Curculionidae</taxon>
        <taxon>Dryophthorinae</taxon>
        <taxon>Rhynchophorus</taxon>
    </lineage>
</organism>
<comment type="subcellular location">
    <subcellularLocation>
        <location evidence="1">Cell membrane</location>
        <topology evidence="1">Multi-pass membrane protein</topology>
    </subcellularLocation>
</comment>
<comment type="caution">
    <text evidence="9">The sequence shown here is derived from an EMBL/GenBank/DDBJ whole genome shotgun (WGS) entry which is preliminary data.</text>
</comment>
<dbReference type="InterPro" id="IPR052192">
    <property type="entry name" value="Insect_Ionotropic_Sensory_Rcpt"/>
</dbReference>
<evidence type="ECO:0000256" key="1">
    <source>
        <dbReference type="ARBA" id="ARBA00004651"/>
    </source>
</evidence>
<keyword evidence="6" id="KW-0675">Receptor</keyword>
<dbReference type="EMBL" id="JAACXV010000073">
    <property type="protein sequence ID" value="KAF7284607.1"/>
    <property type="molecule type" value="Genomic_DNA"/>
</dbReference>
<sequence length="471" mass="55167">MENANFNLQDTKTSLTVLLIEDITKFEEELTRLLVSEYYTNQGNYQFIFCTSINKTGDISKFKSKIVKITYDPFLDSVKFADPSGYYSLTNRQPSYINMQGSALPLLQMERISENKLPRTYNYDENVSNALKKALNATMRLQILAANELRFDYIVSSVSKSDAQCCLKTQSISYQRIAQEYVNNVTYSYPHMMNHIVALVPKPKQTSHWKLIFGILKIKYAIFIVLSSAVFSFLEKVLYRSDNNSFLMYILVSFKIPVSKFTVRKSTLKATWIIATFFLSIFFDNEVLHAILNREFETRIKTLKELQQTNLPIYYFENVSLNIRYQQIPRLKWRYLLFDNKVEAVFLSPYLSADMYIKYFANIKQNFHYEIMEEVVMPAFGAYICKKRSPFLTVFDRVSLKVREFGINDRVPYKYRKIDIKENTLKFDDFKGTFLILIVGNIMGLVVFLWEIGIRNKIQNILSGLSTYIKK</sequence>
<dbReference type="SUPFAM" id="SSF53850">
    <property type="entry name" value="Periplasmic binding protein-like II"/>
    <property type="match status" value="1"/>
</dbReference>
<name>A0A834J0V7_RHYFE</name>
<gene>
    <name evidence="9" type="ORF">GWI33_021799</name>
</gene>
<feature type="transmembrane region" description="Helical" evidence="8">
    <location>
        <begin position="270"/>
        <end position="292"/>
    </location>
</feature>
<keyword evidence="3 8" id="KW-0812">Transmembrane</keyword>
<proteinExistence type="predicted"/>
<dbReference type="GO" id="GO:0005886">
    <property type="term" value="C:plasma membrane"/>
    <property type="evidence" value="ECO:0007669"/>
    <property type="project" value="UniProtKB-SubCell"/>
</dbReference>
<dbReference type="OrthoDB" id="6819047at2759"/>
<dbReference type="Proteomes" id="UP000625711">
    <property type="component" value="Unassembled WGS sequence"/>
</dbReference>
<evidence type="ECO:0000256" key="6">
    <source>
        <dbReference type="ARBA" id="ARBA00023170"/>
    </source>
</evidence>
<reference evidence="9" key="1">
    <citation type="submission" date="2020-08" db="EMBL/GenBank/DDBJ databases">
        <title>Genome sequencing and assembly of the red palm weevil Rhynchophorus ferrugineus.</title>
        <authorList>
            <person name="Dias G.B."/>
            <person name="Bergman C.M."/>
            <person name="Manee M."/>
        </authorList>
    </citation>
    <scope>NUCLEOTIDE SEQUENCE</scope>
    <source>
        <strain evidence="9">AA-2017</strain>
        <tissue evidence="9">Whole larva</tissue>
    </source>
</reference>
<evidence type="ECO:0000256" key="3">
    <source>
        <dbReference type="ARBA" id="ARBA00022692"/>
    </source>
</evidence>
<keyword evidence="7" id="KW-0325">Glycoprotein</keyword>
<dbReference type="PANTHER" id="PTHR42643:SF39">
    <property type="entry name" value="IONOTROPIC RECEPTOR 56A-RELATED"/>
    <property type="match status" value="1"/>
</dbReference>
<keyword evidence="4 8" id="KW-1133">Transmembrane helix</keyword>
<evidence type="ECO:0000256" key="7">
    <source>
        <dbReference type="ARBA" id="ARBA00023180"/>
    </source>
</evidence>
<evidence type="ECO:0000313" key="10">
    <source>
        <dbReference type="Proteomes" id="UP000625711"/>
    </source>
</evidence>
<feature type="transmembrane region" description="Helical" evidence="8">
    <location>
        <begin position="432"/>
        <end position="450"/>
    </location>
</feature>
<keyword evidence="5 8" id="KW-0472">Membrane</keyword>
<evidence type="ECO:0000256" key="2">
    <source>
        <dbReference type="ARBA" id="ARBA00022475"/>
    </source>
</evidence>